<dbReference type="GeneID" id="107582390"/>
<feature type="region of interest" description="Disordered" evidence="1">
    <location>
        <begin position="222"/>
        <end position="301"/>
    </location>
</feature>
<gene>
    <name evidence="2" type="primary">LOC107582390</name>
</gene>
<feature type="compositionally biased region" description="Basic and acidic residues" evidence="1">
    <location>
        <begin position="233"/>
        <end position="248"/>
    </location>
</feature>
<sequence length="494" mass="53799">MPISDMWQDGNGLDTMGEIDSNGSCDSVVSFNSCFSDESMEYLSAEERACLMYLEETIQSLDTEDDSGLSNDESDQLPARGNVANKAAHLSSSTEFNKLPQDVPKSPFEGPLSYSSLVQNEILNYMVPTPFVLANHNSRIQTKPELAAFQKKTAPKVACESNQLHEEALRVPSEASVVVIPPPYKIRGSKDTAEEQQNNHQPENVARRGPLSYEALVHLRKSASMRRTNATEAKTEEQQVSTNKDHEGSIPTSQTHTQNSQAMTSRNSKPTPPPVAPKPKMKTPHKVPMNQEGDSNSKINSTMPYPGVLSVDKLMNPEKVRVEALCKLGLLKDAKNPICQQLKHSQSPANKEQNQTTSERLAPSVPSRPGEQINQPVQSCSTLHQTCDLSTASSHPQNADMTSTGTSATLEHTGIVLSGSNIPVLNAISQNHQSGSSTVGTKNHFADTQMDSNESVSTKTELHASSRSKGVNVPVPSIGRDRREALRKLGLLKN</sequence>
<organism evidence="2 3">
    <name type="scientific">Sinocyclocheilus grahami</name>
    <name type="common">Dianchi golden-line fish</name>
    <name type="synonym">Barbus grahami</name>
    <dbReference type="NCBI Taxonomy" id="75366"/>
    <lineage>
        <taxon>Eukaryota</taxon>
        <taxon>Metazoa</taxon>
        <taxon>Chordata</taxon>
        <taxon>Craniata</taxon>
        <taxon>Vertebrata</taxon>
        <taxon>Euteleostomi</taxon>
        <taxon>Actinopterygii</taxon>
        <taxon>Neopterygii</taxon>
        <taxon>Teleostei</taxon>
        <taxon>Ostariophysi</taxon>
        <taxon>Cypriniformes</taxon>
        <taxon>Cyprinidae</taxon>
        <taxon>Cyprininae</taxon>
        <taxon>Sinocyclocheilus</taxon>
    </lineage>
</organism>
<proteinExistence type="predicted"/>
<reference evidence="2" key="2">
    <citation type="submission" date="2025-09" db="UniProtKB">
        <authorList>
            <consortium name="Ensembl"/>
        </authorList>
    </citation>
    <scope>IDENTIFICATION</scope>
</reference>
<feature type="compositionally biased region" description="Polar residues" evidence="1">
    <location>
        <begin position="341"/>
        <end position="359"/>
    </location>
</feature>
<dbReference type="InParanoid" id="A0A672QQD5"/>
<dbReference type="InterPro" id="IPR026152">
    <property type="entry name" value="SARG"/>
</dbReference>
<dbReference type="OMA" id="NGMESAG"/>
<dbReference type="PANTHER" id="PTHR21555:SF1">
    <property type="entry name" value="SPECIFICALLY ANDROGEN-REGULATED GENE PROTEIN"/>
    <property type="match status" value="1"/>
</dbReference>
<dbReference type="Proteomes" id="UP000472262">
    <property type="component" value="Unassembled WGS sequence"/>
</dbReference>
<evidence type="ECO:0000256" key="1">
    <source>
        <dbReference type="SAM" id="MobiDB-lite"/>
    </source>
</evidence>
<protein>
    <submittedName>
        <fullName evidence="2">Specifically androgen-regulated gene protein-like</fullName>
    </submittedName>
</protein>
<evidence type="ECO:0000313" key="2">
    <source>
        <dbReference type="Ensembl" id="ENSSGRP00000078247.1"/>
    </source>
</evidence>
<evidence type="ECO:0000313" key="3">
    <source>
        <dbReference type="Proteomes" id="UP000472262"/>
    </source>
</evidence>
<dbReference type="Ensembl" id="ENSSGRT00000083311.1">
    <property type="protein sequence ID" value="ENSSGRP00000078247.1"/>
    <property type="gene ID" value="ENSSGRG00000039638.1"/>
</dbReference>
<keyword evidence="3" id="KW-1185">Reference proteome</keyword>
<dbReference type="PANTHER" id="PTHR21555">
    <property type="entry name" value="SPECIFICALLY ANDROGEN-REGULATED GENE PROTEIN"/>
    <property type="match status" value="1"/>
</dbReference>
<dbReference type="AlphaFoldDB" id="A0A672QQD5"/>
<accession>A0A672QQD5</accession>
<dbReference type="Pfam" id="PF15385">
    <property type="entry name" value="SARG"/>
    <property type="match status" value="1"/>
</dbReference>
<dbReference type="RefSeq" id="XP_016123698.1">
    <property type="nucleotide sequence ID" value="XM_016268212.1"/>
</dbReference>
<feature type="compositionally biased region" description="Polar residues" evidence="1">
    <location>
        <begin position="292"/>
        <end position="301"/>
    </location>
</feature>
<feature type="region of interest" description="Disordered" evidence="1">
    <location>
        <begin position="341"/>
        <end position="375"/>
    </location>
</feature>
<dbReference type="OrthoDB" id="9898538at2759"/>
<reference evidence="2" key="1">
    <citation type="submission" date="2025-08" db="UniProtKB">
        <authorList>
            <consortium name="Ensembl"/>
        </authorList>
    </citation>
    <scope>IDENTIFICATION</scope>
</reference>
<dbReference type="KEGG" id="sgh:107582390"/>
<feature type="compositionally biased region" description="Polar residues" evidence="1">
    <location>
        <begin position="250"/>
        <end position="268"/>
    </location>
</feature>
<feature type="compositionally biased region" description="Polar residues" evidence="1">
    <location>
        <begin position="450"/>
        <end position="469"/>
    </location>
</feature>
<name>A0A672QQD5_SINGR</name>
<feature type="region of interest" description="Disordered" evidence="1">
    <location>
        <begin position="184"/>
        <end position="210"/>
    </location>
</feature>
<feature type="region of interest" description="Disordered" evidence="1">
    <location>
        <begin position="450"/>
        <end position="479"/>
    </location>
</feature>